<accession>A0A399DZM0</accession>
<gene>
    <name evidence="2" type="ORF">Mcate_01208</name>
</gene>
<dbReference type="InterPro" id="IPR011990">
    <property type="entry name" value="TPR-like_helical_dom_sf"/>
</dbReference>
<sequence>MDTVNTQVKRYFRSQFHLEAPLSPGRFEAVLAKRIGSPGRRKPILDAWKAYLEARGGDLEAVRSFYTAVLSHPRERLEALVYAMHLPFVEFYVRVLPPLLPARGRVLEVGAFTGALLTLLREARPELEWHALEGVRQAVEIGRARTGEGVQWHEGWFPGQPGLPEMDAVLLLSCLPEGYLGGLPDTLEAPRYLEHFDFVQRLQGLEGLLKPGGLLAYAHGPFLGKNPQAAEQALVQMGFEAVQVVGEGDYTLITARMPVALVRPDPSPVPGPAQHPGPGAPSPLPSSDEVWALLEGGAYAEVLGRVPEGTTGELAYLRGRALFALARYTEAEAALALAHHPEAENLRVLCWAEQEDYPRALPRLEALSSRGGRFKLALGKVYLGLGRLSEALRQLHECGLPEAEVYLKTTLERIEERVVRLCREGDWSEASRRVEFVEDLSPDLLSRGLLRAGLQAALQQGLWGRAARYAQRLYVLGESHGALGLALAGLKVRGPEALDKVPLADLKQVEPYLTDAVARAEDATALLALGLLRHREGRHTEAVRYLERAARESRGEAAGLAYHLLALSKRALGAPVLEVLGDHKRAHAHRAYPVTQLFELALEAREAGEPVLAREFLGRVREAGLQPFGQIEPVLKLVEELEGPWEAFRMLTQSLEQSAEPPLEHLELAYRLSRGFSQSQEAEAVRGRYLAALYNAGQALGAEGLLLSELARNPEALEVLYDLAEHHERTGAYQKATETWRKALDIAYYREKDLELSREILRNLLFLNPTDPELQLYLEELKATSRALATLEGGPDTLAGVTPEALMREGLPRFHGEYLIVVGGHTQLRSRLTPILQHQGLELDWFDSDSYTAGREVIRRIHSRLERAHGLMIISSYVGHDLSEPVRLEAENLGVPVYITPGRARGVTGFLRAVAEFAPQIFRRALKGG</sequence>
<evidence type="ECO:0000313" key="2">
    <source>
        <dbReference type="EMBL" id="RIH77705.1"/>
    </source>
</evidence>
<dbReference type="SUPFAM" id="SSF48452">
    <property type="entry name" value="TPR-like"/>
    <property type="match status" value="2"/>
</dbReference>
<evidence type="ECO:0000313" key="3">
    <source>
        <dbReference type="Proteomes" id="UP000266089"/>
    </source>
</evidence>
<dbReference type="InterPro" id="IPR029063">
    <property type="entry name" value="SAM-dependent_MTases_sf"/>
</dbReference>
<organism evidence="2 3">
    <name type="scientific">Meiothermus taiwanensis</name>
    <dbReference type="NCBI Taxonomy" id="172827"/>
    <lineage>
        <taxon>Bacteria</taxon>
        <taxon>Thermotogati</taxon>
        <taxon>Deinococcota</taxon>
        <taxon>Deinococci</taxon>
        <taxon>Thermales</taxon>
        <taxon>Thermaceae</taxon>
        <taxon>Meiothermus</taxon>
    </lineage>
</organism>
<dbReference type="SMART" id="SM00028">
    <property type="entry name" value="TPR"/>
    <property type="match status" value="3"/>
</dbReference>
<evidence type="ECO:0000256" key="1">
    <source>
        <dbReference type="SAM" id="MobiDB-lite"/>
    </source>
</evidence>
<comment type="caution">
    <text evidence="2">The sequence shown here is derived from an EMBL/GenBank/DDBJ whole genome shotgun (WGS) entry which is preliminary data.</text>
</comment>
<reference evidence="2 3" key="1">
    <citation type="submission" date="2018-08" db="EMBL/GenBank/DDBJ databases">
        <title>Meiothermus cateniformans JCM 15151 genome sequencing project.</title>
        <authorList>
            <person name="Da Costa M.S."/>
            <person name="Albuquerque L."/>
            <person name="Raposo P."/>
            <person name="Froufe H.J.C."/>
            <person name="Barroso C.S."/>
            <person name="Egas C."/>
        </authorList>
    </citation>
    <scope>NUCLEOTIDE SEQUENCE [LARGE SCALE GENOMIC DNA]</scope>
    <source>
        <strain evidence="2 3">JCM 15151</strain>
    </source>
</reference>
<dbReference type="Proteomes" id="UP000266089">
    <property type="component" value="Unassembled WGS sequence"/>
</dbReference>
<dbReference type="Gene3D" id="3.40.50.150">
    <property type="entry name" value="Vaccinia Virus protein VP39"/>
    <property type="match status" value="1"/>
</dbReference>
<name>A0A399DZM0_9DEIN</name>
<dbReference type="AlphaFoldDB" id="A0A399DZM0"/>
<dbReference type="Pfam" id="PF13432">
    <property type="entry name" value="TPR_16"/>
    <property type="match status" value="2"/>
</dbReference>
<proteinExistence type="predicted"/>
<feature type="compositionally biased region" description="Pro residues" evidence="1">
    <location>
        <begin position="265"/>
        <end position="284"/>
    </location>
</feature>
<dbReference type="InterPro" id="IPR019734">
    <property type="entry name" value="TPR_rpt"/>
</dbReference>
<dbReference type="EMBL" id="QWKX01000023">
    <property type="protein sequence ID" value="RIH77705.1"/>
    <property type="molecule type" value="Genomic_DNA"/>
</dbReference>
<dbReference type="Gene3D" id="1.25.40.10">
    <property type="entry name" value="Tetratricopeptide repeat domain"/>
    <property type="match status" value="2"/>
</dbReference>
<feature type="region of interest" description="Disordered" evidence="1">
    <location>
        <begin position="264"/>
        <end position="286"/>
    </location>
</feature>
<dbReference type="SUPFAM" id="SSF53335">
    <property type="entry name" value="S-adenosyl-L-methionine-dependent methyltransferases"/>
    <property type="match status" value="1"/>
</dbReference>
<protein>
    <submittedName>
        <fullName evidence="2">Tetratricopeptide repeat protein</fullName>
    </submittedName>
</protein>